<keyword evidence="3" id="KW-1185">Reference proteome</keyword>
<accession>A0A317WG08</accession>
<dbReference type="EMBL" id="MSFU01000001">
    <property type="protein sequence ID" value="PWY85404.1"/>
    <property type="molecule type" value="Genomic_DNA"/>
</dbReference>
<gene>
    <name evidence="2" type="ORF">BO83DRAFT_374158</name>
</gene>
<sequence>MLVGEFSLAGTQKRGGIESRGKEVAWMNGWTYVALAADGLLAVVLGGKSLKGGLDDTTTQTEDQVKGGLL</sequence>
<feature type="region of interest" description="Disordered" evidence="1">
    <location>
        <begin position="50"/>
        <end position="70"/>
    </location>
</feature>
<proteinExistence type="predicted"/>
<dbReference type="AlphaFoldDB" id="A0A317WG08"/>
<evidence type="ECO:0000313" key="2">
    <source>
        <dbReference type="EMBL" id="PWY85404.1"/>
    </source>
</evidence>
<evidence type="ECO:0000313" key="3">
    <source>
        <dbReference type="Proteomes" id="UP000246171"/>
    </source>
</evidence>
<name>A0A317WG08_ASPEC</name>
<organism evidence="2 3">
    <name type="scientific">Aspergillus eucalypticola (strain CBS 122712 / IBT 29274)</name>
    <dbReference type="NCBI Taxonomy" id="1448314"/>
    <lineage>
        <taxon>Eukaryota</taxon>
        <taxon>Fungi</taxon>
        <taxon>Dikarya</taxon>
        <taxon>Ascomycota</taxon>
        <taxon>Pezizomycotina</taxon>
        <taxon>Eurotiomycetes</taxon>
        <taxon>Eurotiomycetidae</taxon>
        <taxon>Eurotiales</taxon>
        <taxon>Aspergillaceae</taxon>
        <taxon>Aspergillus</taxon>
        <taxon>Aspergillus subgen. Circumdati</taxon>
    </lineage>
</organism>
<comment type="caution">
    <text evidence="2">The sequence shown here is derived from an EMBL/GenBank/DDBJ whole genome shotgun (WGS) entry which is preliminary data.</text>
</comment>
<dbReference type="RefSeq" id="XP_025393324.1">
    <property type="nucleotide sequence ID" value="XM_025530125.1"/>
</dbReference>
<dbReference type="Proteomes" id="UP000246171">
    <property type="component" value="Unassembled WGS sequence"/>
</dbReference>
<evidence type="ECO:0000256" key="1">
    <source>
        <dbReference type="SAM" id="MobiDB-lite"/>
    </source>
</evidence>
<dbReference type="VEuPathDB" id="FungiDB:BO83DRAFT_374158"/>
<dbReference type="GeneID" id="37052087"/>
<reference evidence="2" key="1">
    <citation type="submission" date="2016-12" db="EMBL/GenBank/DDBJ databases">
        <title>The genomes of Aspergillus section Nigri reveals drivers in fungal speciation.</title>
        <authorList>
            <consortium name="DOE Joint Genome Institute"/>
            <person name="Vesth T.C."/>
            <person name="Nybo J."/>
            <person name="Theobald S."/>
            <person name="Brandl J."/>
            <person name="Frisvad J.C."/>
            <person name="Nielsen K.F."/>
            <person name="Lyhne E.K."/>
            <person name="Kogle M.E."/>
            <person name="Kuo A."/>
            <person name="Riley R."/>
            <person name="Clum A."/>
            <person name="Nolan M."/>
            <person name="Lipzen A."/>
            <person name="Salamov A."/>
            <person name="Henrissat B."/>
            <person name="Wiebenga A."/>
            <person name="De vries R.P."/>
            <person name="Grigoriev I.V."/>
            <person name="Mortensen U.H."/>
            <person name="Andersen M.R."/>
            <person name="Baker S.E."/>
        </authorList>
    </citation>
    <scope>NUCLEOTIDE SEQUENCE</scope>
    <source>
        <strain evidence="2">CBS 122712</strain>
    </source>
</reference>
<protein>
    <submittedName>
        <fullName evidence="2">Uncharacterized protein</fullName>
    </submittedName>
</protein>